<dbReference type="Proteomes" id="UP001501295">
    <property type="component" value="Unassembled WGS sequence"/>
</dbReference>
<evidence type="ECO:0000313" key="1">
    <source>
        <dbReference type="EMBL" id="GAA4682688.1"/>
    </source>
</evidence>
<comment type="caution">
    <text evidence="1">The sequence shown here is derived from an EMBL/GenBank/DDBJ whole genome shotgun (WGS) entry which is preliminary data.</text>
</comment>
<reference evidence="2" key="1">
    <citation type="journal article" date="2019" name="Int. J. Syst. Evol. Microbiol.">
        <title>The Global Catalogue of Microorganisms (GCM) 10K type strain sequencing project: providing services to taxonomists for standard genome sequencing and annotation.</title>
        <authorList>
            <consortium name="The Broad Institute Genomics Platform"/>
            <consortium name="The Broad Institute Genome Sequencing Center for Infectious Disease"/>
            <person name="Wu L."/>
            <person name="Ma J."/>
        </authorList>
    </citation>
    <scope>NUCLEOTIDE SEQUENCE [LARGE SCALE GENOMIC DNA]</scope>
    <source>
        <strain evidence="2">JCM 18956</strain>
    </source>
</reference>
<organism evidence="1 2">
    <name type="scientific">Frondihabitans cladoniiphilus</name>
    <dbReference type="NCBI Taxonomy" id="715785"/>
    <lineage>
        <taxon>Bacteria</taxon>
        <taxon>Bacillati</taxon>
        <taxon>Actinomycetota</taxon>
        <taxon>Actinomycetes</taxon>
        <taxon>Micrococcales</taxon>
        <taxon>Microbacteriaceae</taxon>
        <taxon>Frondihabitans</taxon>
    </lineage>
</organism>
<keyword evidence="2" id="KW-1185">Reference proteome</keyword>
<accession>A0ABP8W7C8</accession>
<name>A0ABP8W7C8_9MICO</name>
<evidence type="ECO:0000313" key="2">
    <source>
        <dbReference type="Proteomes" id="UP001501295"/>
    </source>
</evidence>
<gene>
    <name evidence="1" type="ORF">GCM10025780_30390</name>
</gene>
<dbReference type="EMBL" id="BAABLM010000007">
    <property type="protein sequence ID" value="GAA4682688.1"/>
    <property type="molecule type" value="Genomic_DNA"/>
</dbReference>
<protein>
    <submittedName>
        <fullName evidence="1">Uncharacterized protein</fullName>
    </submittedName>
</protein>
<sequence>MQMSKKTPEPFPYLSFASIGASPVHLRLKGEDATDEPTYKDAELISEPAPTGPHGELSARFKMPVPPYEVTVSEVQYVAWNRYQ</sequence>
<proteinExistence type="predicted"/>